<evidence type="ECO:0000256" key="2">
    <source>
        <dbReference type="ARBA" id="ARBA00022676"/>
    </source>
</evidence>
<dbReference type="AlphaFoldDB" id="A0A4W5QA86"/>
<dbReference type="Ensembl" id="ENSHHUT00000076623.1">
    <property type="protein sequence ID" value="ENSHHUP00000074186.1"/>
    <property type="gene ID" value="ENSHHUG00000043523.1"/>
</dbReference>
<dbReference type="STRING" id="62062.ENSHHUP00000074186"/>
<keyword evidence="9" id="KW-1185">Reference proteome</keyword>
<keyword evidence="4" id="KW-0548">Nucleotidyltransferase</keyword>
<evidence type="ECO:0000256" key="1">
    <source>
        <dbReference type="ARBA" id="ARBA00009558"/>
    </source>
</evidence>
<dbReference type="GO" id="GO:0106274">
    <property type="term" value="F:NAD+-protein-arginine ADP-ribosyltransferase activity"/>
    <property type="evidence" value="ECO:0007669"/>
    <property type="project" value="UniProtKB-EC"/>
</dbReference>
<dbReference type="Gene3D" id="3.90.176.10">
    <property type="entry name" value="Toxin ADP-ribosyltransferase, Chain A, domain 1"/>
    <property type="match status" value="1"/>
</dbReference>
<proteinExistence type="inferred from homology"/>
<keyword evidence="7" id="KW-0520">NAD</keyword>
<keyword evidence="3 7" id="KW-0808">Transferase</keyword>
<dbReference type="PANTHER" id="PTHR10339">
    <property type="entry name" value="ADP-RIBOSYLTRANSFERASE"/>
    <property type="match status" value="1"/>
</dbReference>
<evidence type="ECO:0000256" key="5">
    <source>
        <dbReference type="ARBA" id="ARBA00022857"/>
    </source>
</evidence>
<dbReference type="PROSITE" id="PS51996">
    <property type="entry name" value="TR_MART"/>
    <property type="match status" value="1"/>
</dbReference>
<organism evidence="8 9">
    <name type="scientific">Hucho hucho</name>
    <name type="common">huchen</name>
    <dbReference type="NCBI Taxonomy" id="62062"/>
    <lineage>
        <taxon>Eukaryota</taxon>
        <taxon>Metazoa</taxon>
        <taxon>Chordata</taxon>
        <taxon>Craniata</taxon>
        <taxon>Vertebrata</taxon>
        <taxon>Euteleostomi</taxon>
        <taxon>Actinopterygii</taxon>
        <taxon>Neopterygii</taxon>
        <taxon>Teleostei</taxon>
        <taxon>Protacanthopterygii</taxon>
        <taxon>Salmoniformes</taxon>
        <taxon>Salmonidae</taxon>
        <taxon>Salmoninae</taxon>
        <taxon>Hucho</taxon>
    </lineage>
</organism>
<evidence type="ECO:0000256" key="3">
    <source>
        <dbReference type="ARBA" id="ARBA00022679"/>
    </source>
</evidence>
<keyword evidence="5 7" id="KW-0521">NADP</keyword>
<keyword evidence="2 7" id="KW-0328">Glycosyltransferase</keyword>
<dbReference type="GO" id="GO:0003950">
    <property type="term" value="F:NAD+ poly-ADP-ribosyltransferase activity"/>
    <property type="evidence" value="ECO:0007669"/>
    <property type="project" value="TreeGrafter"/>
</dbReference>
<dbReference type="InterPro" id="IPR050999">
    <property type="entry name" value="ADP-ribosyltransferase_ARG"/>
</dbReference>
<keyword evidence="7" id="KW-0732">Signal</keyword>
<reference evidence="9" key="1">
    <citation type="submission" date="2018-06" db="EMBL/GenBank/DDBJ databases">
        <title>Genome assembly of Danube salmon.</title>
        <authorList>
            <person name="Macqueen D.J."/>
            <person name="Gundappa M.K."/>
        </authorList>
    </citation>
    <scope>NUCLEOTIDE SEQUENCE [LARGE SCALE GENOMIC DNA]</scope>
</reference>
<feature type="signal peptide" evidence="7">
    <location>
        <begin position="1"/>
        <end position="24"/>
    </location>
</feature>
<sequence length="264" mass="30245">MRRDNVLIFAVLCVFHAWTGSVDSTAVTYIFKHQCIVEGHKSMTLLTTCIAAAFKKQKKSRAEGCAKDVLKRFQNNRSDYNSKELPHDHIKAICAYSGGEPKIHDEFNKAVLSKKNEYSSFEFHSLHFLLTDALRRLKENQNGCLKTFRRTKNIFLGEVNKEIRFGFFASSSTDKGLSTFGEKSCFEIETCFGADLKSYPRMGNIEKEVLIPPYEVFKVTEVLKKENDQNLWCDVVYKLQSTKTPKSNLNCKLINIESLSLKRI</sequence>
<dbReference type="GeneTree" id="ENSGT01030000234601"/>
<name>A0A4W5QA86_9TELE</name>
<dbReference type="InterPro" id="IPR000768">
    <property type="entry name" value="ART"/>
</dbReference>
<feature type="chain" id="PRO_5021510088" description="NAD(P)(+)--arginine ADP-ribosyltransferase" evidence="7">
    <location>
        <begin position="25"/>
        <end position="264"/>
    </location>
</feature>
<accession>A0A4W5QA86</accession>
<dbReference type="EC" id="2.4.2.31" evidence="7"/>
<comment type="similarity">
    <text evidence="1 7">Belongs to the Arg-specific ADP-ribosyltransferase family.</text>
</comment>
<protein>
    <recommendedName>
        <fullName evidence="7">NAD(P)(+)--arginine ADP-ribosyltransferase</fullName>
        <ecNumber evidence="7">2.4.2.31</ecNumber>
    </recommendedName>
    <alternativeName>
        <fullName evidence="7">Mono(ADP-ribosyl)transferase</fullName>
    </alternativeName>
</protein>
<evidence type="ECO:0000256" key="6">
    <source>
        <dbReference type="ARBA" id="ARBA00047597"/>
    </source>
</evidence>
<evidence type="ECO:0000313" key="8">
    <source>
        <dbReference type="Ensembl" id="ENSHHUP00000074186.1"/>
    </source>
</evidence>
<reference evidence="8" key="2">
    <citation type="submission" date="2025-08" db="UniProtKB">
        <authorList>
            <consortium name="Ensembl"/>
        </authorList>
    </citation>
    <scope>IDENTIFICATION</scope>
</reference>
<dbReference type="Proteomes" id="UP000314982">
    <property type="component" value="Unassembled WGS sequence"/>
</dbReference>
<dbReference type="PRINTS" id="PR00970">
    <property type="entry name" value="RIBTRNSFRASE"/>
</dbReference>
<evidence type="ECO:0000256" key="7">
    <source>
        <dbReference type="RuleBase" id="RU361228"/>
    </source>
</evidence>
<dbReference type="PANTHER" id="PTHR10339:SF27">
    <property type="entry name" value="NAD(P)(+)--ARGININE ADP-RIBOSYLTRANSFERASE"/>
    <property type="match status" value="1"/>
</dbReference>
<reference evidence="8" key="3">
    <citation type="submission" date="2025-09" db="UniProtKB">
        <authorList>
            <consortium name="Ensembl"/>
        </authorList>
    </citation>
    <scope>IDENTIFICATION</scope>
</reference>
<comment type="catalytic activity">
    <reaction evidence="6 7">
        <text>L-arginyl-[protein] + NAD(+) = N(omega)-(ADP-D-ribosyl)-L-arginyl-[protein] + nicotinamide + H(+)</text>
        <dbReference type="Rhea" id="RHEA:19149"/>
        <dbReference type="Rhea" id="RHEA-COMP:10532"/>
        <dbReference type="Rhea" id="RHEA-COMP:15087"/>
        <dbReference type="ChEBI" id="CHEBI:15378"/>
        <dbReference type="ChEBI" id="CHEBI:17154"/>
        <dbReference type="ChEBI" id="CHEBI:29965"/>
        <dbReference type="ChEBI" id="CHEBI:57540"/>
        <dbReference type="ChEBI" id="CHEBI:142554"/>
        <dbReference type="EC" id="2.4.2.31"/>
    </reaction>
</comment>
<dbReference type="SUPFAM" id="SSF56399">
    <property type="entry name" value="ADP-ribosylation"/>
    <property type="match status" value="1"/>
</dbReference>
<dbReference type="GO" id="GO:0016779">
    <property type="term" value="F:nucleotidyltransferase activity"/>
    <property type="evidence" value="ECO:0007669"/>
    <property type="project" value="UniProtKB-KW"/>
</dbReference>
<evidence type="ECO:0000256" key="4">
    <source>
        <dbReference type="ARBA" id="ARBA00022695"/>
    </source>
</evidence>
<dbReference type="Pfam" id="PF01129">
    <property type="entry name" value="ART"/>
    <property type="match status" value="1"/>
</dbReference>
<evidence type="ECO:0000313" key="9">
    <source>
        <dbReference type="Proteomes" id="UP000314982"/>
    </source>
</evidence>